<evidence type="ECO:0000259" key="6">
    <source>
        <dbReference type="SMART" id="SM00363"/>
    </source>
</evidence>
<dbReference type="Gene3D" id="3.10.290.10">
    <property type="entry name" value="RNA-binding S4 domain"/>
    <property type="match status" value="1"/>
</dbReference>
<dbReference type="InterPro" id="IPR002942">
    <property type="entry name" value="S4_RNA-bd"/>
</dbReference>
<dbReference type="GO" id="GO:0003723">
    <property type="term" value="F:RNA binding"/>
    <property type="evidence" value="ECO:0007669"/>
    <property type="project" value="UniProtKB-KW"/>
</dbReference>
<dbReference type="GO" id="GO:0000455">
    <property type="term" value="P:enzyme-directed rRNA pseudouridine synthesis"/>
    <property type="evidence" value="ECO:0007669"/>
    <property type="project" value="UniProtKB-ARBA"/>
</dbReference>
<dbReference type="CDD" id="cd02553">
    <property type="entry name" value="PseudoU_synth_RsuA"/>
    <property type="match status" value="1"/>
</dbReference>
<dbReference type="GO" id="GO:0005829">
    <property type="term" value="C:cytosol"/>
    <property type="evidence" value="ECO:0007669"/>
    <property type="project" value="UniProtKB-ARBA"/>
</dbReference>
<name>A0A8J6P0Y5_9FIRM</name>
<dbReference type="InterPro" id="IPR050343">
    <property type="entry name" value="RsuA_PseudoU_synthase"/>
</dbReference>
<evidence type="ECO:0000256" key="4">
    <source>
        <dbReference type="PROSITE-ProRule" id="PRU00182"/>
    </source>
</evidence>
<sequence>MPESIRLDRFFSSQNLASRKEFRALLKQGRVTVNQTVPKSADQKVCPGLDRICLDGKEIGYQKYIYLMLNKPPGVVSATNDRSQRTVLDLVPEALFRPGLFPAGRLDKDTTGFVLLTDDGDFAHRLLSPRQHIVKTYHAVLDGPIPEDMAARFREGVTLKDGFVCLPALLKPLSDGERPAVEIVLHEGKYHQIKRMAAACGRHVLALKRVKMGGLPLDPDLPEGECRELLHKEIVKLLETPKAE</sequence>
<protein>
    <recommendedName>
        <fullName evidence="5">Pseudouridine synthase</fullName>
        <ecNumber evidence="5">5.4.99.-</ecNumber>
    </recommendedName>
</protein>
<dbReference type="InterPro" id="IPR042092">
    <property type="entry name" value="PsdUridine_s_RsuA/RluB/E/F_cat"/>
</dbReference>
<dbReference type="PROSITE" id="PS50889">
    <property type="entry name" value="S4"/>
    <property type="match status" value="1"/>
</dbReference>
<evidence type="ECO:0000256" key="5">
    <source>
        <dbReference type="RuleBase" id="RU003887"/>
    </source>
</evidence>
<dbReference type="SUPFAM" id="SSF55120">
    <property type="entry name" value="Pseudouridine synthase"/>
    <property type="match status" value="1"/>
</dbReference>
<dbReference type="FunFam" id="3.30.70.1560:FF:000001">
    <property type="entry name" value="Pseudouridine synthase"/>
    <property type="match status" value="1"/>
</dbReference>
<dbReference type="Pfam" id="PF00849">
    <property type="entry name" value="PseudoU_synth_2"/>
    <property type="match status" value="1"/>
</dbReference>
<feature type="domain" description="RNA-binding S4" evidence="6">
    <location>
        <begin position="5"/>
        <end position="65"/>
    </location>
</feature>
<keyword evidence="8" id="KW-1185">Reference proteome</keyword>
<dbReference type="SUPFAM" id="SSF55174">
    <property type="entry name" value="Alpha-L RNA-binding motif"/>
    <property type="match status" value="1"/>
</dbReference>
<evidence type="ECO:0000313" key="8">
    <source>
        <dbReference type="Proteomes" id="UP000632659"/>
    </source>
</evidence>
<comment type="caution">
    <text evidence="7">The sequence shown here is derived from an EMBL/GenBank/DDBJ whole genome shotgun (WGS) entry which is preliminary data.</text>
</comment>
<comment type="similarity">
    <text evidence="1 5">Belongs to the pseudouridine synthase RsuA family.</text>
</comment>
<dbReference type="EMBL" id="JACRTL010000002">
    <property type="protein sequence ID" value="MBC8610654.1"/>
    <property type="molecule type" value="Genomic_DNA"/>
</dbReference>
<evidence type="ECO:0000256" key="2">
    <source>
        <dbReference type="ARBA" id="ARBA00022884"/>
    </source>
</evidence>
<evidence type="ECO:0000256" key="1">
    <source>
        <dbReference type="ARBA" id="ARBA00008348"/>
    </source>
</evidence>
<evidence type="ECO:0000256" key="3">
    <source>
        <dbReference type="ARBA" id="ARBA00023235"/>
    </source>
</evidence>
<dbReference type="Proteomes" id="UP000632659">
    <property type="component" value="Unassembled WGS sequence"/>
</dbReference>
<dbReference type="Pfam" id="PF01479">
    <property type="entry name" value="S4"/>
    <property type="match status" value="1"/>
</dbReference>
<keyword evidence="2 4" id="KW-0694">RNA-binding</keyword>
<evidence type="ECO:0000313" key="7">
    <source>
        <dbReference type="EMBL" id="MBC8610654.1"/>
    </source>
</evidence>
<accession>A0A8J6P0Y5</accession>
<dbReference type="InterPro" id="IPR006145">
    <property type="entry name" value="PsdUridine_synth_RsuA/RluA"/>
</dbReference>
<dbReference type="SMART" id="SM00363">
    <property type="entry name" value="S4"/>
    <property type="match status" value="1"/>
</dbReference>
<dbReference type="CDD" id="cd00165">
    <property type="entry name" value="S4"/>
    <property type="match status" value="1"/>
</dbReference>
<dbReference type="RefSeq" id="WP_154825523.1">
    <property type="nucleotide sequence ID" value="NZ_JACRTL010000002.1"/>
</dbReference>
<dbReference type="Gene3D" id="3.30.70.1560">
    <property type="entry name" value="Alpha-L RNA-binding motif"/>
    <property type="match status" value="1"/>
</dbReference>
<dbReference type="PANTHER" id="PTHR47683">
    <property type="entry name" value="PSEUDOURIDINE SYNTHASE FAMILY PROTEIN-RELATED"/>
    <property type="match status" value="1"/>
</dbReference>
<keyword evidence="3 5" id="KW-0413">Isomerase</keyword>
<gene>
    <name evidence="7" type="ORF">H8702_05890</name>
</gene>
<dbReference type="PROSITE" id="PS01149">
    <property type="entry name" value="PSI_RSU"/>
    <property type="match status" value="1"/>
</dbReference>
<dbReference type="GO" id="GO:0120159">
    <property type="term" value="F:rRNA pseudouridine synthase activity"/>
    <property type="evidence" value="ECO:0007669"/>
    <property type="project" value="UniProtKB-ARBA"/>
</dbReference>
<reference evidence="7" key="1">
    <citation type="submission" date="2020-08" db="EMBL/GenBank/DDBJ databases">
        <title>Genome public.</title>
        <authorList>
            <person name="Liu C."/>
            <person name="Sun Q."/>
        </authorList>
    </citation>
    <scope>NUCLEOTIDE SEQUENCE</scope>
    <source>
        <strain evidence="7">NSJ-15</strain>
    </source>
</reference>
<dbReference type="NCBIfam" id="TIGR00093">
    <property type="entry name" value="pseudouridine synthase"/>
    <property type="match status" value="1"/>
</dbReference>
<dbReference type="InterPro" id="IPR018496">
    <property type="entry name" value="PsdUridine_synth_RsuA/RluB_CS"/>
</dbReference>
<dbReference type="AlphaFoldDB" id="A0A8J6P0Y5"/>
<dbReference type="Gene3D" id="3.30.70.580">
    <property type="entry name" value="Pseudouridine synthase I, catalytic domain, N-terminal subdomain"/>
    <property type="match status" value="1"/>
</dbReference>
<dbReference type="InterPro" id="IPR020094">
    <property type="entry name" value="TruA/RsuA/RluB/E/F_N"/>
</dbReference>
<dbReference type="InterPro" id="IPR000748">
    <property type="entry name" value="PsdUridine_synth_RsuA/RluB/E/F"/>
</dbReference>
<proteinExistence type="inferred from homology"/>
<dbReference type="PANTHER" id="PTHR47683:SF4">
    <property type="entry name" value="PSEUDOURIDINE SYNTHASE"/>
    <property type="match status" value="1"/>
</dbReference>
<dbReference type="EC" id="5.4.99.-" evidence="5"/>
<organism evidence="7 8">
    <name type="scientific">Massiliimalia timonensis</name>
    <dbReference type="NCBI Taxonomy" id="1987501"/>
    <lineage>
        <taxon>Bacteria</taxon>
        <taxon>Bacillati</taxon>
        <taxon>Bacillota</taxon>
        <taxon>Clostridia</taxon>
        <taxon>Eubacteriales</taxon>
        <taxon>Oscillospiraceae</taxon>
        <taxon>Massiliimalia</taxon>
    </lineage>
</organism>
<dbReference type="InterPro" id="IPR020103">
    <property type="entry name" value="PsdUridine_synth_cat_dom_sf"/>
</dbReference>
<dbReference type="InterPro" id="IPR036986">
    <property type="entry name" value="S4_RNA-bd_sf"/>
</dbReference>